<dbReference type="EMBL" id="CP128355">
    <property type="protein sequence ID" value="XAF70782.1"/>
    <property type="molecule type" value="Genomic_DNA"/>
</dbReference>
<protein>
    <submittedName>
        <fullName evidence="1">Uncharacterized protein</fullName>
    </submittedName>
</protein>
<reference evidence="1 2" key="1">
    <citation type="journal article" date="2024" name="Pathogens">
        <title>Staphylococcus hsinchuensis sp. nov., Isolated from Soymilk.</title>
        <authorList>
            <person name="Wang Y.T."/>
            <person name="Lin Y.C."/>
            <person name="Hsieh Y.H."/>
            <person name="Lin Y.T."/>
            <person name="Hamada M."/>
            <person name="Chen C.C."/>
            <person name="Liou J.S."/>
            <person name="Lee A.Y."/>
            <person name="Zhang W.L."/>
            <person name="Chen Y.T."/>
            <person name="Huang C.H."/>
        </authorList>
    </citation>
    <scope>NUCLEOTIDE SEQUENCE [LARGE SCALE GENOMIC DNA]</scope>
    <source>
        <strain evidence="1 2">H164</strain>
    </source>
</reference>
<dbReference type="Proteomes" id="UP001436297">
    <property type="component" value="Chromosome"/>
</dbReference>
<name>A0ABZ3EEL3_9STAP</name>
<dbReference type="RefSeq" id="WP_251517755.1">
    <property type="nucleotide sequence ID" value="NZ_CP128355.1"/>
</dbReference>
<keyword evidence="2" id="KW-1185">Reference proteome</keyword>
<proteinExistence type="predicted"/>
<gene>
    <name evidence="1" type="ORF">QQM35_01300</name>
</gene>
<evidence type="ECO:0000313" key="2">
    <source>
        <dbReference type="Proteomes" id="UP001436297"/>
    </source>
</evidence>
<evidence type="ECO:0000313" key="1">
    <source>
        <dbReference type="EMBL" id="XAF70782.1"/>
    </source>
</evidence>
<sequence length="70" mass="7810">MTEIIRMNNTDKTINKLLDSELIDEELATAIKNSVNSDIKKSVQLSKKAIGNGKGQKNLKELANKNRIVK</sequence>
<accession>A0ABZ3EEL3</accession>
<organism evidence="1 2">
    <name type="scientific">Staphylococcus hsinchuensis</name>
    <dbReference type="NCBI Taxonomy" id="3051183"/>
    <lineage>
        <taxon>Bacteria</taxon>
        <taxon>Bacillati</taxon>
        <taxon>Bacillota</taxon>
        <taxon>Bacilli</taxon>
        <taxon>Bacillales</taxon>
        <taxon>Staphylococcaceae</taxon>
        <taxon>Staphylococcus</taxon>
    </lineage>
</organism>